<evidence type="ECO:0000313" key="3">
    <source>
        <dbReference type="Proteomes" id="UP000294155"/>
    </source>
</evidence>
<dbReference type="AlphaFoldDB" id="A0A4Q5LEC9"/>
<feature type="chain" id="PRO_5020419209" evidence="1">
    <location>
        <begin position="27"/>
        <end position="314"/>
    </location>
</feature>
<dbReference type="EMBL" id="SEWE01000013">
    <property type="protein sequence ID" value="RYU80477.1"/>
    <property type="molecule type" value="Genomic_DNA"/>
</dbReference>
<feature type="signal peptide" evidence="1">
    <location>
        <begin position="1"/>
        <end position="26"/>
    </location>
</feature>
<dbReference type="OrthoDB" id="871084at2"/>
<gene>
    <name evidence="2" type="ORF">EWM57_08255</name>
</gene>
<protein>
    <submittedName>
        <fullName evidence="2">Uncharacterized protein</fullName>
    </submittedName>
</protein>
<accession>A0A4Q5LEC9</accession>
<organism evidence="2 3">
    <name type="scientific">Hymenobacter persicinus</name>
    <dbReference type="NCBI Taxonomy" id="2025506"/>
    <lineage>
        <taxon>Bacteria</taxon>
        <taxon>Pseudomonadati</taxon>
        <taxon>Bacteroidota</taxon>
        <taxon>Cytophagia</taxon>
        <taxon>Cytophagales</taxon>
        <taxon>Hymenobacteraceae</taxon>
        <taxon>Hymenobacter</taxon>
    </lineage>
</organism>
<keyword evidence="3" id="KW-1185">Reference proteome</keyword>
<sequence length="314" mass="33930">MRFPRQLAWSALPLTLLLATTGAAPAPPAPAVANFTQGVITTRVSLPGNPYDKLLSQIDPAKGNVQAQMQQLATSLSPAEQQQLQAAAAKLSPAMTLGALMLPRKGTIYCRGQEARATTDALTYHLENYFNQATNKGLLLMASQSAPQRVNYTYDAASVKKTWQSIVVTAQDYTAKTYPETVAVAGYPSQKTTYTLKPGASEAAPAGPGQLPNKPVALDVWTSAQIPQSLNFAHPVYVAEAHGITRLVVYFDKERQQRMVYEFASVQSKPVTDQDLQIKTTAPVLDYAKDEMQVGMQMLGVMMGGPARQPATDE</sequence>
<dbReference type="RefSeq" id="WP_129920667.1">
    <property type="nucleotide sequence ID" value="NZ_SEWE01000013.1"/>
</dbReference>
<dbReference type="Proteomes" id="UP000294155">
    <property type="component" value="Unassembled WGS sequence"/>
</dbReference>
<keyword evidence="1" id="KW-0732">Signal</keyword>
<evidence type="ECO:0000313" key="2">
    <source>
        <dbReference type="EMBL" id="RYU80477.1"/>
    </source>
</evidence>
<proteinExistence type="predicted"/>
<evidence type="ECO:0000256" key="1">
    <source>
        <dbReference type="SAM" id="SignalP"/>
    </source>
</evidence>
<comment type="caution">
    <text evidence="2">The sequence shown here is derived from an EMBL/GenBank/DDBJ whole genome shotgun (WGS) entry which is preliminary data.</text>
</comment>
<name>A0A4Q5LEC9_9BACT</name>
<reference evidence="2 3" key="1">
    <citation type="submission" date="2019-02" db="EMBL/GenBank/DDBJ databases">
        <title>Bacterial novel species isolated from soil.</title>
        <authorList>
            <person name="Jung H.-Y."/>
        </authorList>
    </citation>
    <scope>NUCLEOTIDE SEQUENCE [LARGE SCALE GENOMIC DNA]</scope>
    <source>
        <strain evidence="2 3">1-3-3-3</strain>
    </source>
</reference>